<evidence type="ECO:0000313" key="3">
    <source>
        <dbReference type="EMBL" id="ACN18014.1"/>
    </source>
</evidence>
<name>C0QC09_DESAH</name>
<accession>C0QC09</accession>
<geneLocation type="plasmid" evidence="3 4">
    <name>pHRM2a</name>
</geneLocation>
<dbReference type="RefSeq" id="WP_012663309.1">
    <property type="nucleotide sequence ID" value="NC_012108.1"/>
</dbReference>
<feature type="compositionally biased region" description="Polar residues" evidence="1">
    <location>
        <begin position="57"/>
        <end position="66"/>
    </location>
</feature>
<organism evidence="2 4">
    <name type="scientific">Desulforapulum autotrophicum (strain ATCC 43914 / DSM 3382 / VKM B-1955 / HRM2)</name>
    <name type="common">Desulfobacterium autotrophicum</name>
    <dbReference type="NCBI Taxonomy" id="177437"/>
    <lineage>
        <taxon>Bacteria</taxon>
        <taxon>Pseudomonadati</taxon>
        <taxon>Thermodesulfobacteriota</taxon>
        <taxon>Desulfobacteria</taxon>
        <taxon>Desulfobacterales</taxon>
        <taxon>Desulfobacteraceae</taxon>
        <taxon>Desulforapulum</taxon>
    </lineage>
</organism>
<protein>
    <submittedName>
        <fullName evidence="2">Uncharacterized protein</fullName>
    </submittedName>
</protein>
<reference evidence="2" key="1">
    <citation type="submission" date="2008-05" db="EMBL/GenBank/DDBJ databases">
        <authorList>
            <person name="Strittmatter A."/>
            <person name="Liesegang H."/>
            <person name="Rabus R."/>
            <person name="Decker I."/>
            <person name="Amann J."/>
            <person name="Andres S."/>
            <person name="Henne A."/>
            <person name="Martinez-Arias R."/>
            <person name="Bartels D."/>
            <person name="Goesmann A."/>
            <person name="Krause L."/>
            <person name="Puehler A."/>
            <person name="Klenk H.-K."/>
            <person name="Richter M."/>
            <person name="Schueler M."/>
            <person name="Gloeckner F.O."/>
            <person name="Meyerdierks A."/>
            <person name="Widdel F."/>
            <person name="Gottschalk G."/>
            <person name="Amann R."/>
        </authorList>
    </citation>
    <scope>NUCLEOTIDE SEQUENCE</scope>
    <source>
        <strain evidence="3">HRM2</strain>
        <plasmid evidence="3">pHRM2a</plasmid>
    </source>
</reference>
<keyword evidence="3" id="KW-0614">Plasmid</keyword>
<dbReference type="HOGENOM" id="CLU_1794785_0_0_7"/>
<dbReference type="KEGG" id="dat:HRM2_19200"/>
<evidence type="ECO:0000313" key="2">
    <source>
        <dbReference type="EMBL" id="ACN15021.1"/>
    </source>
</evidence>
<gene>
    <name evidence="2" type="ordered locus">HRM2_19200</name>
    <name evidence="3" type="ORF">HRM2_p00200</name>
</gene>
<dbReference type="Proteomes" id="UP000000442">
    <property type="component" value="Chromosome"/>
</dbReference>
<keyword evidence="4" id="KW-1185">Reference proteome</keyword>
<dbReference type="KEGG" id="dat:HRM2_p00200"/>
<dbReference type="EMBL" id="CP001088">
    <property type="protein sequence ID" value="ACN18014.1"/>
    <property type="molecule type" value="Genomic_DNA"/>
</dbReference>
<dbReference type="eggNOG" id="ENOG5032T9N">
    <property type="taxonomic scope" value="Bacteria"/>
</dbReference>
<feature type="compositionally biased region" description="Basic and acidic residues" evidence="1">
    <location>
        <begin position="45"/>
        <end position="56"/>
    </location>
</feature>
<feature type="region of interest" description="Disordered" evidence="1">
    <location>
        <begin position="45"/>
        <end position="110"/>
    </location>
</feature>
<feature type="compositionally biased region" description="Basic and acidic residues" evidence="1">
    <location>
        <begin position="79"/>
        <end position="89"/>
    </location>
</feature>
<sequence length="157" mass="18819">MNIKKRRCRHCGRLFIVCNKVKKHDYCKREKCQLARKRMWQKEKMESDQTYHEDQKSSQQDWSDNNPDYWKQYRQKNKRYTDANREKQRYRNARRGKKAQESPPHEPIAKMDALSKQNAVISGKYRLVPLEPELIAKMDAIIVEIKTISPGYTNFGP</sequence>
<reference evidence="2 4" key="2">
    <citation type="journal article" date="2009" name="Environ. Microbiol.">
        <title>Genome sequence of Desulfobacterium autotrophicum HRM2, a marine sulfate reducer oxidizing organic carbon completely to carbon dioxide.</title>
        <authorList>
            <person name="Strittmatter A.W."/>
            <person name="Liesegang H."/>
            <person name="Rabus R."/>
            <person name="Decker I."/>
            <person name="Amann J."/>
            <person name="Andres S."/>
            <person name="Henne A."/>
            <person name="Fricke W.F."/>
            <person name="Martinez-Arias R."/>
            <person name="Bartels D."/>
            <person name="Goesmann A."/>
            <person name="Krause L."/>
            <person name="Puehler A."/>
            <person name="Klenk H.P."/>
            <person name="Richter M."/>
            <person name="Schuler M."/>
            <person name="Gloeckner F.O."/>
            <person name="Meyerdierks A."/>
            <person name="Gottschalk G."/>
            <person name="Amann R."/>
        </authorList>
    </citation>
    <scope>NUCLEOTIDE SEQUENCE [LARGE SCALE GENOMIC DNA]</scope>
    <source>
        <strain evidence="4">ATCC 43914 / DSM 3382 / HRM2</strain>
        <strain evidence="2">HRM2</strain>
        <strain evidence="3">pHRM2a</strain>
        <plasmid evidence="3">pHRM2a</plasmid>
        <plasmid evidence="4">Plasmid pHRM2a</plasmid>
    </source>
</reference>
<dbReference type="EMBL" id="CP001087">
    <property type="protein sequence ID" value="ACN15021.1"/>
    <property type="molecule type" value="Genomic_DNA"/>
</dbReference>
<dbReference type="Proteomes" id="UP000000442">
    <property type="component" value="Plasmid pHRM2a"/>
</dbReference>
<evidence type="ECO:0000256" key="1">
    <source>
        <dbReference type="SAM" id="MobiDB-lite"/>
    </source>
</evidence>
<dbReference type="AlphaFoldDB" id="C0QC09"/>
<feature type="compositionally biased region" description="Basic and acidic residues" evidence="1">
    <location>
        <begin position="98"/>
        <end position="109"/>
    </location>
</feature>
<proteinExistence type="predicted"/>
<evidence type="ECO:0000313" key="4">
    <source>
        <dbReference type="Proteomes" id="UP000000442"/>
    </source>
</evidence>
<dbReference type="STRING" id="177437.HRM2_19200"/>